<dbReference type="EMBL" id="JBAMIC010000022">
    <property type="protein sequence ID" value="KAK7091604.1"/>
    <property type="molecule type" value="Genomic_DNA"/>
</dbReference>
<keyword evidence="1" id="KW-0732">Signal</keyword>
<protein>
    <submittedName>
        <fullName evidence="2">Uncharacterized protein</fullName>
    </submittedName>
</protein>
<sequence>MLLLTLLLMLLLQVTGSMAQDFQAEVRERLAALESQNWYLSRALLLQQVAMEEYRRANGDSGITVIRNFRDGTQPYHSATHTSLSAIAVHNHANTVNTCGLGELDVVLNGVHFRTRHNDFPLAQPSTTSVCIF</sequence>
<dbReference type="AlphaFoldDB" id="A0AAN9ARB8"/>
<organism evidence="2 3">
    <name type="scientific">Littorina saxatilis</name>
    <dbReference type="NCBI Taxonomy" id="31220"/>
    <lineage>
        <taxon>Eukaryota</taxon>
        <taxon>Metazoa</taxon>
        <taxon>Spiralia</taxon>
        <taxon>Lophotrochozoa</taxon>
        <taxon>Mollusca</taxon>
        <taxon>Gastropoda</taxon>
        <taxon>Caenogastropoda</taxon>
        <taxon>Littorinimorpha</taxon>
        <taxon>Littorinoidea</taxon>
        <taxon>Littorinidae</taxon>
        <taxon>Littorina</taxon>
    </lineage>
</organism>
<evidence type="ECO:0000313" key="3">
    <source>
        <dbReference type="Proteomes" id="UP001374579"/>
    </source>
</evidence>
<keyword evidence="3" id="KW-1185">Reference proteome</keyword>
<feature type="signal peptide" evidence="1">
    <location>
        <begin position="1"/>
        <end position="19"/>
    </location>
</feature>
<comment type="caution">
    <text evidence="2">The sequence shown here is derived from an EMBL/GenBank/DDBJ whole genome shotgun (WGS) entry which is preliminary data.</text>
</comment>
<proteinExistence type="predicted"/>
<gene>
    <name evidence="2" type="ORF">V1264_009265</name>
</gene>
<name>A0AAN9ARB8_9CAEN</name>
<dbReference type="Proteomes" id="UP001374579">
    <property type="component" value="Unassembled WGS sequence"/>
</dbReference>
<feature type="chain" id="PRO_5042935072" evidence="1">
    <location>
        <begin position="20"/>
        <end position="133"/>
    </location>
</feature>
<reference evidence="2 3" key="1">
    <citation type="submission" date="2024-02" db="EMBL/GenBank/DDBJ databases">
        <title>Chromosome-scale genome assembly of the rough periwinkle Littorina saxatilis.</title>
        <authorList>
            <person name="De Jode A."/>
            <person name="Faria R."/>
            <person name="Formenti G."/>
            <person name="Sims Y."/>
            <person name="Smith T.P."/>
            <person name="Tracey A."/>
            <person name="Wood J.M.D."/>
            <person name="Zagrodzka Z.B."/>
            <person name="Johannesson K."/>
            <person name="Butlin R.K."/>
            <person name="Leder E.H."/>
        </authorList>
    </citation>
    <scope>NUCLEOTIDE SEQUENCE [LARGE SCALE GENOMIC DNA]</scope>
    <source>
        <strain evidence="2">Snail1</strain>
        <tissue evidence="2">Muscle</tissue>
    </source>
</reference>
<evidence type="ECO:0000313" key="2">
    <source>
        <dbReference type="EMBL" id="KAK7091604.1"/>
    </source>
</evidence>
<evidence type="ECO:0000256" key="1">
    <source>
        <dbReference type="SAM" id="SignalP"/>
    </source>
</evidence>
<accession>A0AAN9ARB8</accession>